<sequence length="69" mass="7948">MYIRKASIMSQHGTWSCIFHKRYTPQHSGLLYIPRNRWSDGSFSIQACKSIQITIDVNCEPDSKNSRSA</sequence>
<organism evidence="1">
    <name type="scientific">Arundo donax</name>
    <name type="common">Giant reed</name>
    <name type="synonym">Donax arundinaceus</name>
    <dbReference type="NCBI Taxonomy" id="35708"/>
    <lineage>
        <taxon>Eukaryota</taxon>
        <taxon>Viridiplantae</taxon>
        <taxon>Streptophyta</taxon>
        <taxon>Embryophyta</taxon>
        <taxon>Tracheophyta</taxon>
        <taxon>Spermatophyta</taxon>
        <taxon>Magnoliopsida</taxon>
        <taxon>Liliopsida</taxon>
        <taxon>Poales</taxon>
        <taxon>Poaceae</taxon>
        <taxon>PACMAD clade</taxon>
        <taxon>Arundinoideae</taxon>
        <taxon>Arundineae</taxon>
        <taxon>Arundo</taxon>
    </lineage>
</organism>
<reference evidence="1" key="2">
    <citation type="journal article" date="2015" name="Data Brief">
        <title>Shoot transcriptome of the giant reed, Arundo donax.</title>
        <authorList>
            <person name="Barrero R.A."/>
            <person name="Guerrero F.D."/>
            <person name="Moolhuijzen P."/>
            <person name="Goolsby J.A."/>
            <person name="Tidwell J."/>
            <person name="Bellgard S.E."/>
            <person name="Bellgard M.I."/>
        </authorList>
    </citation>
    <scope>NUCLEOTIDE SEQUENCE</scope>
    <source>
        <tissue evidence="1">Shoot tissue taken approximately 20 cm above the soil surface</tissue>
    </source>
</reference>
<evidence type="ECO:0000313" key="1">
    <source>
        <dbReference type="EMBL" id="JAE35426.1"/>
    </source>
</evidence>
<dbReference type="EMBL" id="GBRH01162470">
    <property type="protein sequence ID" value="JAE35426.1"/>
    <property type="molecule type" value="Transcribed_RNA"/>
</dbReference>
<reference evidence="1" key="1">
    <citation type="submission" date="2014-09" db="EMBL/GenBank/DDBJ databases">
        <authorList>
            <person name="Magalhaes I.L.F."/>
            <person name="Oliveira U."/>
            <person name="Santos F.R."/>
            <person name="Vidigal T.H.D.A."/>
            <person name="Brescovit A.D."/>
            <person name="Santos A.J."/>
        </authorList>
    </citation>
    <scope>NUCLEOTIDE SEQUENCE</scope>
    <source>
        <tissue evidence="1">Shoot tissue taken approximately 20 cm above the soil surface</tissue>
    </source>
</reference>
<name>A0A0A9HKP0_ARUDO</name>
<accession>A0A0A9HKP0</accession>
<proteinExistence type="predicted"/>
<dbReference type="AlphaFoldDB" id="A0A0A9HKP0"/>
<protein>
    <submittedName>
        <fullName evidence="1">Uncharacterized protein</fullName>
    </submittedName>
</protein>